<reference evidence="2" key="1">
    <citation type="submission" date="2024-01" db="EMBL/GenBank/DDBJ databases">
        <authorList>
            <person name="Duan Y.-B."/>
        </authorList>
    </citation>
    <scope>NUCLEOTIDE SEQUENCE</scope>
</reference>
<feature type="transmembrane region" description="Helical" evidence="1">
    <location>
        <begin position="73"/>
        <end position="93"/>
    </location>
</feature>
<sequence length="170" mass="20258">MVLLSSFMMKNLHPLILGLIMLMYSIIISLNLNIFNKSSIYSMMMYLIIIGGFLILFMYFNSFAINNKMIFNINLLIKSIYNILLINMLILLIMYKNNLFNMILFLNMKLLEMMSFMNMSFHLNEDNIDLIYMKFNNLTLFLMIYLLYTLIIIVKIIYYLNPKSVRQLNS</sequence>
<dbReference type="EMBL" id="PP228925">
    <property type="protein sequence ID" value="XAF36073.1"/>
    <property type="molecule type" value="Genomic_DNA"/>
</dbReference>
<organism evidence="2">
    <name type="scientific">Latuspina sp</name>
    <dbReference type="NCBI Taxonomy" id="3138292"/>
    <lineage>
        <taxon>Eukaryota</taxon>
        <taxon>Metazoa</taxon>
        <taxon>Ecdysozoa</taxon>
        <taxon>Arthropoda</taxon>
        <taxon>Hexapoda</taxon>
        <taxon>Insecta</taxon>
        <taxon>Pterygota</taxon>
        <taxon>Neoptera</taxon>
        <taxon>Endopterygota</taxon>
        <taxon>Hymenoptera</taxon>
        <taxon>Apocrita</taxon>
        <taxon>Proctotrupomorpha</taxon>
        <taxon>Cynipoidea</taxon>
        <taxon>Cynipidae</taxon>
        <taxon>Cynipinae</taxon>
        <taxon>Cynipini</taxon>
        <taxon>Latuspina</taxon>
    </lineage>
</organism>
<keyword evidence="1" id="KW-0472">Membrane</keyword>
<feature type="transmembrane region" description="Helical" evidence="1">
    <location>
        <begin position="40"/>
        <end position="61"/>
    </location>
</feature>
<name>A0AB38ZLG7_9HYME</name>
<feature type="transmembrane region" description="Helical" evidence="1">
    <location>
        <begin position="12"/>
        <end position="34"/>
    </location>
</feature>
<proteinExistence type="predicted"/>
<keyword evidence="2" id="KW-0496">Mitochondrion</keyword>
<keyword evidence="1" id="KW-1133">Transmembrane helix</keyword>
<evidence type="ECO:0000256" key="1">
    <source>
        <dbReference type="SAM" id="Phobius"/>
    </source>
</evidence>
<gene>
    <name evidence="2" type="primary">nad6</name>
</gene>
<protein>
    <submittedName>
        <fullName evidence="2">NADH dehydrogenase subunit 6</fullName>
    </submittedName>
</protein>
<feature type="transmembrane region" description="Helical" evidence="1">
    <location>
        <begin position="138"/>
        <end position="160"/>
    </location>
</feature>
<keyword evidence="1" id="KW-0812">Transmembrane</keyword>
<accession>A0AB38ZLG7</accession>
<dbReference type="AlphaFoldDB" id="A0AB38ZLG7"/>
<evidence type="ECO:0000313" key="2">
    <source>
        <dbReference type="EMBL" id="XAF36073.1"/>
    </source>
</evidence>
<geneLocation type="mitochondrion" evidence="2"/>